<dbReference type="RefSeq" id="WP_091677234.1">
    <property type="nucleotide sequence ID" value="NZ_FOSN01000001.1"/>
</dbReference>
<dbReference type="OrthoDB" id="6681382at2"/>
<proteinExistence type="predicted"/>
<keyword evidence="2" id="KW-1185">Reference proteome</keyword>
<gene>
    <name evidence="1" type="ORF">SAMN05444581_10114</name>
</gene>
<name>A0A1I3VSS0_9HYPH</name>
<evidence type="ECO:0008006" key="3">
    <source>
        <dbReference type="Google" id="ProtNLM"/>
    </source>
</evidence>
<dbReference type="Pfam" id="PF10014">
    <property type="entry name" value="2OG-Fe_Oxy_2"/>
    <property type="match status" value="1"/>
</dbReference>
<evidence type="ECO:0000313" key="1">
    <source>
        <dbReference type="EMBL" id="SFJ97326.1"/>
    </source>
</evidence>
<dbReference type="InterPro" id="IPR018724">
    <property type="entry name" value="2OG-Fe_dioxygenase"/>
</dbReference>
<organism evidence="1 2">
    <name type="scientific">Methylocapsa palsarum</name>
    <dbReference type="NCBI Taxonomy" id="1612308"/>
    <lineage>
        <taxon>Bacteria</taxon>
        <taxon>Pseudomonadati</taxon>
        <taxon>Pseudomonadota</taxon>
        <taxon>Alphaproteobacteria</taxon>
        <taxon>Hyphomicrobiales</taxon>
        <taxon>Beijerinckiaceae</taxon>
        <taxon>Methylocapsa</taxon>
    </lineage>
</organism>
<dbReference type="EMBL" id="FOSN01000001">
    <property type="protein sequence ID" value="SFJ97326.1"/>
    <property type="molecule type" value="Genomic_DNA"/>
</dbReference>
<evidence type="ECO:0000313" key="2">
    <source>
        <dbReference type="Proteomes" id="UP000198755"/>
    </source>
</evidence>
<reference evidence="1 2" key="1">
    <citation type="submission" date="2016-10" db="EMBL/GenBank/DDBJ databases">
        <authorList>
            <person name="de Groot N.N."/>
        </authorList>
    </citation>
    <scope>NUCLEOTIDE SEQUENCE [LARGE SCALE GENOMIC DNA]</scope>
    <source>
        <strain evidence="1 2">NE2</strain>
    </source>
</reference>
<sequence length="244" mass="27057">MTLPDVSLIAGQVRSGGFAFTPSKQFRAFLTPEALAAWPSFAASWDHLGVDDYMADGGRYRRRRFAAFAISQKGVVRKPHQPHYQSRDYNPLNGGVERWFEPVTEAISDHPVTLALLGAGRAVFDLSAPEKPREWHVETHQFRIEAREGQIGQPTPEGLHRDGVDFVLVVLIARTNVASGITSIYDLDKTPLGDFTLTDPLDAVFLQDSRVYHGVTAIKPLDPAHVACRDVAVITFRDVDKPLI</sequence>
<accession>A0A1I3VSS0</accession>
<dbReference type="Gene3D" id="2.60.120.620">
    <property type="entry name" value="q2cbj1_9rhob like domain"/>
    <property type="match status" value="1"/>
</dbReference>
<dbReference type="GO" id="GO:0051213">
    <property type="term" value="F:dioxygenase activity"/>
    <property type="evidence" value="ECO:0007669"/>
    <property type="project" value="InterPro"/>
</dbReference>
<dbReference type="AlphaFoldDB" id="A0A1I3VSS0"/>
<dbReference type="Proteomes" id="UP000198755">
    <property type="component" value="Unassembled WGS sequence"/>
</dbReference>
<dbReference type="STRING" id="1612308.SAMN05444581_10114"/>
<protein>
    <recommendedName>
        <fullName evidence="3">2OG-Fe dioxygenase</fullName>
    </recommendedName>
</protein>